<comment type="caution">
    <text evidence="5">The sequence shown here is derived from an EMBL/GenBank/DDBJ whole genome shotgun (WGS) entry which is preliminary data.</text>
</comment>
<dbReference type="Proteomes" id="UP001155220">
    <property type="component" value="Unassembled WGS sequence"/>
</dbReference>
<dbReference type="Pfam" id="PF01420">
    <property type="entry name" value="Methylase_S"/>
    <property type="match status" value="1"/>
</dbReference>
<keyword evidence="3" id="KW-0238">DNA-binding</keyword>
<dbReference type="PANTHER" id="PTHR30408:SF12">
    <property type="entry name" value="TYPE I RESTRICTION ENZYME MJAVIII SPECIFICITY SUBUNIT"/>
    <property type="match status" value="1"/>
</dbReference>
<reference evidence="5" key="1">
    <citation type="submission" date="2022-03" db="EMBL/GenBank/DDBJ databases">
        <title>Aurantimonas Liuensis sp. Nov., isolated from the hadal seawater of the Mariana Trench.</title>
        <authorList>
            <person name="Liu R."/>
        </authorList>
    </citation>
    <scope>NUCLEOTIDE SEQUENCE</scope>
    <source>
        <strain evidence="5">LRZ36</strain>
    </source>
</reference>
<dbReference type="RefSeq" id="WP_253965702.1">
    <property type="nucleotide sequence ID" value="NZ_JALHBS010000113.1"/>
</dbReference>
<evidence type="ECO:0000256" key="3">
    <source>
        <dbReference type="ARBA" id="ARBA00023125"/>
    </source>
</evidence>
<evidence type="ECO:0000256" key="1">
    <source>
        <dbReference type="ARBA" id="ARBA00010923"/>
    </source>
</evidence>
<dbReference type="Gene3D" id="3.90.220.20">
    <property type="entry name" value="DNA methylase specificity domains"/>
    <property type="match status" value="1"/>
</dbReference>
<dbReference type="InterPro" id="IPR044946">
    <property type="entry name" value="Restrct_endonuc_typeI_TRD_sf"/>
</dbReference>
<evidence type="ECO:0000259" key="4">
    <source>
        <dbReference type="Pfam" id="PF01420"/>
    </source>
</evidence>
<name>A0A9X2H9Z1_9HYPH</name>
<dbReference type="CDD" id="cd17253">
    <property type="entry name" value="RMtype1_S_Eco933I-TRD2-CR2_like"/>
    <property type="match status" value="1"/>
</dbReference>
<dbReference type="InterPro" id="IPR000055">
    <property type="entry name" value="Restrct_endonuc_typeI_TRD"/>
</dbReference>
<dbReference type="GO" id="GO:0003677">
    <property type="term" value="F:DNA binding"/>
    <property type="evidence" value="ECO:0007669"/>
    <property type="project" value="UniProtKB-KW"/>
</dbReference>
<dbReference type="EMBL" id="JALHBS010000113">
    <property type="protein sequence ID" value="MCP3056901.1"/>
    <property type="molecule type" value="Genomic_DNA"/>
</dbReference>
<keyword evidence="2" id="KW-0680">Restriction system</keyword>
<evidence type="ECO:0000256" key="2">
    <source>
        <dbReference type="ARBA" id="ARBA00022747"/>
    </source>
</evidence>
<evidence type="ECO:0000313" key="6">
    <source>
        <dbReference type="Proteomes" id="UP001155220"/>
    </source>
</evidence>
<feature type="domain" description="Type I restriction modification DNA specificity" evidence="4">
    <location>
        <begin position="4"/>
        <end position="180"/>
    </location>
</feature>
<evidence type="ECO:0000313" key="5">
    <source>
        <dbReference type="EMBL" id="MCP3056901.1"/>
    </source>
</evidence>
<protein>
    <submittedName>
        <fullName evidence="5">Restriction endonuclease subunit S</fullName>
        <ecNumber evidence="5">3.1.21.-</ecNumber>
    </submittedName>
</protein>
<comment type="similarity">
    <text evidence="1">Belongs to the type-I restriction system S methylase family.</text>
</comment>
<dbReference type="InterPro" id="IPR052021">
    <property type="entry name" value="Type-I_RS_S_subunit"/>
</dbReference>
<feature type="non-terminal residue" evidence="5">
    <location>
        <position position="215"/>
    </location>
</feature>
<keyword evidence="5" id="KW-0378">Hydrolase</keyword>
<sequence length="215" mass="24341">MKAPAGWGSVLLQGVAEVRSGLSKSSSRQGKSIRKPYLRVANVQDGFVDLSEIKEIEVPINQIDRFNLRSGDLLLIEGNGNPENLGRGCIWAGQIPDCVHQNHIFVVRTLHKADLLPEFLLLQLQSRRGRNYLLSCAKSSTGLATLNSQQLKQFPVLLPHLPEQRKIAEILRAWDEAIEKLETLRAANLQRRIWMRTHLFTGRTRLPGHTGEWRE</sequence>
<dbReference type="GO" id="GO:0009307">
    <property type="term" value="P:DNA restriction-modification system"/>
    <property type="evidence" value="ECO:0007669"/>
    <property type="project" value="UniProtKB-KW"/>
</dbReference>
<keyword evidence="6" id="KW-1185">Reference proteome</keyword>
<proteinExistence type="inferred from homology"/>
<dbReference type="GO" id="GO:0004519">
    <property type="term" value="F:endonuclease activity"/>
    <property type="evidence" value="ECO:0007669"/>
    <property type="project" value="UniProtKB-KW"/>
</dbReference>
<dbReference type="PANTHER" id="PTHR30408">
    <property type="entry name" value="TYPE-1 RESTRICTION ENZYME ECOKI SPECIFICITY PROTEIN"/>
    <property type="match status" value="1"/>
</dbReference>
<keyword evidence="5" id="KW-0255">Endonuclease</keyword>
<dbReference type="EC" id="3.1.21.-" evidence="5"/>
<accession>A0A9X2H9Z1</accession>
<dbReference type="GO" id="GO:0016787">
    <property type="term" value="F:hydrolase activity"/>
    <property type="evidence" value="ECO:0007669"/>
    <property type="project" value="UniProtKB-KW"/>
</dbReference>
<dbReference type="SUPFAM" id="SSF116734">
    <property type="entry name" value="DNA methylase specificity domain"/>
    <property type="match status" value="1"/>
</dbReference>
<organism evidence="5 6">
    <name type="scientific">Aurantimonas marianensis</name>
    <dbReference type="NCBI Taxonomy" id="2920428"/>
    <lineage>
        <taxon>Bacteria</taxon>
        <taxon>Pseudomonadati</taxon>
        <taxon>Pseudomonadota</taxon>
        <taxon>Alphaproteobacteria</taxon>
        <taxon>Hyphomicrobiales</taxon>
        <taxon>Aurantimonadaceae</taxon>
        <taxon>Aurantimonas</taxon>
    </lineage>
</organism>
<gene>
    <name evidence="5" type="ORF">MJ956_17370</name>
</gene>
<keyword evidence="5" id="KW-0540">Nuclease</keyword>
<dbReference type="AlphaFoldDB" id="A0A9X2H9Z1"/>